<gene>
    <name evidence="3" type="ORF">ENKNEFLB_03531</name>
</gene>
<dbReference type="SUPFAM" id="SSF55797">
    <property type="entry name" value="PR-1-like"/>
    <property type="match status" value="1"/>
</dbReference>
<reference evidence="3 4" key="1">
    <citation type="submission" date="2021-05" db="EMBL/GenBank/DDBJ databases">
        <title>Complete genome of Nocardioides aquaticus KCTC 9944T isolated from meromictic and hypersaline Ekho Lake, Antarctica.</title>
        <authorList>
            <person name="Hwang K."/>
            <person name="Kim K.M."/>
            <person name="Choe H."/>
        </authorList>
    </citation>
    <scope>NUCLEOTIDE SEQUENCE [LARGE SCALE GENOMIC DNA]</scope>
    <source>
        <strain evidence="3 4">KCTC 9944</strain>
    </source>
</reference>
<dbReference type="InterPro" id="IPR006311">
    <property type="entry name" value="TAT_signal"/>
</dbReference>
<dbReference type="InterPro" id="IPR014044">
    <property type="entry name" value="CAP_dom"/>
</dbReference>
<feature type="chain" id="PRO_5045148146" description="SCP domain-containing protein" evidence="1">
    <location>
        <begin position="32"/>
        <end position="155"/>
    </location>
</feature>
<proteinExistence type="predicted"/>
<dbReference type="Gene3D" id="3.40.33.10">
    <property type="entry name" value="CAP"/>
    <property type="match status" value="1"/>
</dbReference>
<dbReference type="PANTHER" id="PTHR31157:SF1">
    <property type="entry name" value="SCP DOMAIN-CONTAINING PROTEIN"/>
    <property type="match status" value="1"/>
</dbReference>
<dbReference type="RefSeq" id="WP_214056551.1">
    <property type="nucleotide sequence ID" value="NZ_BAAAHS010000176.1"/>
</dbReference>
<keyword evidence="4" id="KW-1185">Reference proteome</keyword>
<dbReference type="PROSITE" id="PS51318">
    <property type="entry name" value="TAT"/>
    <property type="match status" value="1"/>
</dbReference>
<dbReference type="PANTHER" id="PTHR31157">
    <property type="entry name" value="SCP DOMAIN-CONTAINING PROTEIN"/>
    <property type="match status" value="1"/>
</dbReference>
<dbReference type="CDD" id="cd05379">
    <property type="entry name" value="CAP_bacterial"/>
    <property type="match status" value="1"/>
</dbReference>
<keyword evidence="1" id="KW-0732">Signal</keyword>
<protein>
    <recommendedName>
        <fullName evidence="2">SCP domain-containing protein</fullName>
    </recommendedName>
</protein>
<dbReference type="Pfam" id="PF00188">
    <property type="entry name" value="CAP"/>
    <property type="match status" value="1"/>
</dbReference>
<organism evidence="3 4">
    <name type="scientific">Nocardioides aquaticus</name>
    <dbReference type="NCBI Taxonomy" id="160826"/>
    <lineage>
        <taxon>Bacteria</taxon>
        <taxon>Bacillati</taxon>
        <taxon>Actinomycetota</taxon>
        <taxon>Actinomycetes</taxon>
        <taxon>Propionibacteriales</taxon>
        <taxon>Nocardioidaceae</taxon>
        <taxon>Nocardioides</taxon>
    </lineage>
</organism>
<name>A0ABX8EQH6_9ACTN</name>
<dbReference type="Proteomes" id="UP000679307">
    <property type="component" value="Chromosome"/>
</dbReference>
<dbReference type="InterPro" id="IPR035940">
    <property type="entry name" value="CAP_sf"/>
</dbReference>
<dbReference type="EMBL" id="CP075371">
    <property type="protein sequence ID" value="QVT81123.1"/>
    <property type="molecule type" value="Genomic_DNA"/>
</dbReference>
<feature type="signal peptide" evidence="1">
    <location>
        <begin position="1"/>
        <end position="31"/>
    </location>
</feature>
<evidence type="ECO:0000313" key="4">
    <source>
        <dbReference type="Proteomes" id="UP000679307"/>
    </source>
</evidence>
<evidence type="ECO:0000256" key="1">
    <source>
        <dbReference type="SAM" id="SignalP"/>
    </source>
</evidence>
<evidence type="ECO:0000313" key="3">
    <source>
        <dbReference type="EMBL" id="QVT81123.1"/>
    </source>
</evidence>
<accession>A0ABX8EQH6</accession>
<sequence>MPPTLRPLLAASALTTALTAGLLTAAPAADAAPADRYARTAVQATNAARADHDRARLTGQRCLLRKARAHARDMARQERMFHQEMAPIIGDCGMNAVGENVAVGYTSGRAVVRGWMGSEGHRANILSPTYRRVAVAAAKGDDGRWYAAQVFGRRA</sequence>
<evidence type="ECO:0000259" key="2">
    <source>
        <dbReference type="Pfam" id="PF00188"/>
    </source>
</evidence>
<feature type="domain" description="SCP" evidence="2">
    <location>
        <begin position="43"/>
        <end position="147"/>
    </location>
</feature>